<organism evidence="1 2">
    <name type="scientific">Paramuricea clavata</name>
    <name type="common">Red gorgonian</name>
    <name type="synonym">Violescent sea-whip</name>
    <dbReference type="NCBI Taxonomy" id="317549"/>
    <lineage>
        <taxon>Eukaryota</taxon>
        <taxon>Metazoa</taxon>
        <taxon>Cnidaria</taxon>
        <taxon>Anthozoa</taxon>
        <taxon>Octocorallia</taxon>
        <taxon>Malacalcyonacea</taxon>
        <taxon>Plexauridae</taxon>
        <taxon>Paramuricea</taxon>
    </lineage>
</organism>
<proteinExistence type="predicted"/>
<sequence length="158" mass="17661">MGKTQKQEVETSIPAQSQGSVEGSRLNYQDLITHTIAVMFLLANNMKEIRYKNTDKFVQENVTVTVTCKPKKVYPSSAMNWVNDLYSICHLFPEEHEIGNDTESITLTHVPDPVGKSACTSDSLIDLSGNKFDTQLQDEHQDFQPLSMGILFNMAFGG</sequence>
<evidence type="ECO:0000313" key="2">
    <source>
        <dbReference type="Proteomes" id="UP001152795"/>
    </source>
</evidence>
<dbReference type="EMBL" id="CACRXK020011741">
    <property type="protein sequence ID" value="CAB4021976.1"/>
    <property type="molecule type" value="Genomic_DNA"/>
</dbReference>
<accession>A0A7D9KXZ6</accession>
<protein>
    <submittedName>
        <fullName evidence="1">Uncharacterized protein</fullName>
    </submittedName>
</protein>
<keyword evidence="2" id="KW-1185">Reference proteome</keyword>
<evidence type="ECO:0000313" key="1">
    <source>
        <dbReference type="EMBL" id="CAB4021976.1"/>
    </source>
</evidence>
<gene>
    <name evidence="1" type="ORF">PACLA_8A078776</name>
</gene>
<name>A0A7D9KXZ6_PARCT</name>
<dbReference type="Proteomes" id="UP001152795">
    <property type="component" value="Unassembled WGS sequence"/>
</dbReference>
<comment type="caution">
    <text evidence="1">The sequence shown here is derived from an EMBL/GenBank/DDBJ whole genome shotgun (WGS) entry which is preliminary data.</text>
</comment>
<reference evidence="1" key="1">
    <citation type="submission" date="2020-04" db="EMBL/GenBank/DDBJ databases">
        <authorList>
            <person name="Alioto T."/>
            <person name="Alioto T."/>
            <person name="Gomez Garrido J."/>
        </authorList>
    </citation>
    <scope>NUCLEOTIDE SEQUENCE</scope>
    <source>
        <strain evidence="1">A484AB</strain>
    </source>
</reference>
<dbReference type="AlphaFoldDB" id="A0A7D9KXZ6"/>